<sequence length="437" mass="46638">MSFCITNQLQEASFRGVSFWVRTDKENYGRRIVTHEYPMRDEHTNEDLGEKAQTFHVTGYVFGDDAQSQKEAVVSACRSRGAAILQLPAKNAFRAVCNTCSVSRSKEEIGVFELNFEFTAEPMSSGAPTPAPVFAGLISSVATDVLLGALTNVFASTYQSSNVLQYVSTNAQMRVVGFADSVLALMDAAPAVVSQDAATDALTTAISLAQNVAVISQPSPNDPPPENVVQIVAEVISNISNALSPDSALIIFENLATYAVAEAVGPSGVARYGSHGLLPSVGITGSFVTIGDETFLPTPAPSELADGANAAAFNGAVRSLALVAFAKAVASTSFTSRRDALRVRANLVELFDQQLQRTLDETVIGALLDARDYAVKALTQSITSIIPVVTVSASRSMPSIYWAYRLYNDATRATELADRNRVPTPAYMPQEFEALTP</sequence>
<organism evidence="2 3">
    <name type="scientific">Methylocystis hirsuta</name>
    <dbReference type="NCBI Taxonomy" id="369798"/>
    <lineage>
        <taxon>Bacteria</taxon>
        <taxon>Pseudomonadati</taxon>
        <taxon>Pseudomonadota</taxon>
        <taxon>Alphaproteobacteria</taxon>
        <taxon>Hyphomicrobiales</taxon>
        <taxon>Methylocystaceae</taxon>
        <taxon>Methylocystis</taxon>
    </lineage>
</organism>
<comment type="caution">
    <text evidence="2">The sequence shown here is derived from an EMBL/GenBank/DDBJ whole genome shotgun (WGS) entry which is preliminary data.</text>
</comment>
<gene>
    <name evidence="2" type="ORF">D1O30_06860</name>
</gene>
<evidence type="ECO:0000313" key="2">
    <source>
        <dbReference type="EMBL" id="RNJ49358.1"/>
    </source>
</evidence>
<evidence type="ECO:0000313" key="3">
    <source>
        <dbReference type="Proteomes" id="UP000268623"/>
    </source>
</evidence>
<accession>A0A3M9XQH8</accession>
<keyword evidence="3" id="KW-1185">Reference proteome</keyword>
<dbReference type="AlphaFoldDB" id="A0A3M9XQH8"/>
<dbReference type="EMBL" id="QWDD01000001">
    <property type="protein sequence ID" value="RNJ49358.1"/>
    <property type="molecule type" value="Genomic_DNA"/>
</dbReference>
<reference evidence="2 3" key="1">
    <citation type="submission" date="2018-08" db="EMBL/GenBank/DDBJ databases">
        <title>Genome sequence of Methylocystis hirsuta CSC1, a methanotroph able to accumulate PHAs.</title>
        <authorList>
            <person name="Bordel S."/>
            <person name="Rodriguez E."/>
            <person name="Gancedo J."/>
            <person name="Munoz R."/>
        </authorList>
    </citation>
    <scope>NUCLEOTIDE SEQUENCE [LARGE SCALE GENOMIC DNA]</scope>
    <source>
        <strain evidence="2 3">CSC1</strain>
    </source>
</reference>
<dbReference type="Pfam" id="PF07157">
    <property type="entry name" value="DNA_circ_N"/>
    <property type="match status" value="1"/>
</dbReference>
<feature type="domain" description="DNA circulation N-terminal" evidence="1">
    <location>
        <begin position="9"/>
        <end position="88"/>
    </location>
</feature>
<protein>
    <recommendedName>
        <fullName evidence="1">DNA circulation N-terminal domain-containing protein</fullName>
    </recommendedName>
</protein>
<proteinExistence type="predicted"/>
<dbReference type="RefSeq" id="WP_123175324.1">
    <property type="nucleotide sequence ID" value="NZ_QWDD01000001.1"/>
</dbReference>
<evidence type="ECO:0000259" key="1">
    <source>
        <dbReference type="Pfam" id="PF07157"/>
    </source>
</evidence>
<name>A0A3M9XQH8_9HYPH</name>
<dbReference type="Proteomes" id="UP000268623">
    <property type="component" value="Unassembled WGS sequence"/>
</dbReference>
<dbReference type="InterPro" id="IPR009826">
    <property type="entry name" value="DNA_circ_N"/>
</dbReference>
<dbReference type="OrthoDB" id="378644at2"/>